<sequence>MNKEFNEKEKLNKEEPSNKKKASEETVQSHVHEFLASTKLAEEGDDRHNHRFAGVTSEVIPRGNSHIHVIMVNTDFLNHHHEVAIETGPAIRVSEDKHVHFVKGITTLDDGHVHQLEFATLIQKPLV</sequence>
<keyword evidence="3" id="KW-1185">Reference proteome</keyword>
<feature type="region of interest" description="Disordered" evidence="1">
    <location>
        <begin position="1"/>
        <end position="30"/>
    </location>
</feature>
<name>A0ABS9UG12_9BACL</name>
<comment type="caution">
    <text evidence="2">The sequence shown here is derived from an EMBL/GenBank/DDBJ whole genome shotgun (WGS) entry which is preliminary data.</text>
</comment>
<protein>
    <submittedName>
        <fullName evidence="2">YmaF family protein</fullName>
    </submittedName>
</protein>
<dbReference type="Proteomes" id="UP001316087">
    <property type="component" value="Unassembled WGS sequence"/>
</dbReference>
<gene>
    <name evidence="2" type="ORF">LZ480_15490</name>
</gene>
<dbReference type="EMBL" id="JAKZFC010000007">
    <property type="protein sequence ID" value="MCH7323279.1"/>
    <property type="molecule type" value="Genomic_DNA"/>
</dbReference>
<evidence type="ECO:0000313" key="3">
    <source>
        <dbReference type="Proteomes" id="UP001316087"/>
    </source>
</evidence>
<dbReference type="Pfam" id="PF12788">
    <property type="entry name" value="YmaF"/>
    <property type="match status" value="1"/>
</dbReference>
<feature type="compositionally biased region" description="Basic and acidic residues" evidence="1">
    <location>
        <begin position="1"/>
        <end position="24"/>
    </location>
</feature>
<reference evidence="2 3" key="1">
    <citation type="submission" date="2022-03" db="EMBL/GenBank/DDBJ databases">
        <authorList>
            <person name="Jo J.-H."/>
            <person name="Im W.-T."/>
        </authorList>
    </citation>
    <scope>NUCLEOTIDE SEQUENCE [LARGE SCALE GENOMIC DNA]</scope>
    <source>
        <strain evidence="2 3">MA9</strain>
    </source>
</reference>
<dbReference type="InterPro" id="IPR024307">
    <property type="entry name" value="YmaF"/>
</dbReference>
<evidence type="ECO:0000256" key="1">
    <source>
        <dbReference type="SAM" id="MobiDB-lite"/>
    </source>
</evidence>
<dbReference type="RefSeq" id="WP_241370453.1">
    <property type="nucleotide sequence ID" value="NZ_JAKZFC010000007.1"/>
</dbReference>
<proteinExistence type="predicted"/>
<accession>A0ABS9UG12</accession>
<evidence type="ECO:0000313" key="2">
    <source>
        <dbReference type="EMBL" id="MCH7323279.1"/>
    </source>
</evidence>
<organism evidence="2 3">
    <name type="scientific">Solibacillus palustris</name>
    <dbReference type="NCBI Taxonomy" id="2908203"/>
    <lineage>
        <taxon>Bacteria</taxon>
        <taxon>Bacillati</taxon>
        <taxon>Bacillota</taxon>
        <taxon>Bacilli</taxon>
        <taxon>Bacillales</taxon>
        <taxon>Caryophanaceae</taxon>
        <taxon>Solibacillus</taxon>
    </lineage>
</organism>